<reference evidence="1 2" key="1">
    <citation type="journal article" date="1992" name="Lakartidningen">
        <title>[Penicillin V and not amoxicillin is the first choice preparation in acute otitis].</title>
        <authorList>
            <person name="Kamme C."/>
            <person name="Lundgren K."/>
            <person name="Prellner K."/>
        </authorList>
    </citation>
    <scope>NUCLEOTIDE SEQUENCE [LARGE SCALE GENOMIC DNA]</scope>
    <source>
        <strain evidence="1 2">PC2777IV</strain>
    </source>
</reference>
<proteinExistence type="predicted"/>
<dbReference type="RefSeq" id="WP_147527988.1">
    <property type="nucleotide sequence ID" value="NZ_SAYJ01000009.1"/>
</dbReference>
<name>A0A5C8G961_9SPIR</name>
<dbReference type="Proteomes" id="UP000325013">
    <property type="component" value="Unassembled WGS sequence"/>
</dbReference>
<sequence>MNIFKKLFNKKKIEKEHAEDIEYINRKEELIEFVKQGGVIVYMDEKYWSKKFDLLYNKGIDFIFDEQLRNSSIVERKDRLKYVVEQGYTIIHFNNNRFNELLEANNTRIYLTTEKEDLKYNNES</sequence>
<evidence type="ECO:0000313" key="1">
    <source>
        <dbReference type="EMBL" id="TXJ58424.1"/>
    </source>
</evidence>
<gene>
    <name evidence="1" type="ORF">EPJ67_01570</name>
</gene>
<accession>A0A5C8G961</accession>
<evidence type="ECO:0000313" key="2">
    <source>
        <dbReference type="Proteomes" id="UP000325013"/>
    </source>
</evidence>
<organism evidence="1 2">
    <name type="scientific">Brachyspira aalborgi</name>
    <dbReference type="NCBI Taxonomy" id="29522"/>
    <lineage>
        <taxon>Bacteria</taxon>
        <taxon>Pseudomonadati</taxon>
        <taxon>Spirochaetota</taxon>
        <taxon>Spirochaetia</taxon>
        <taxon>Brachyspirales</taxon>
        <taxon>Brachyspiraceae</taxon>
        <taxon>Brachyspira</taxon>
    </lineage>
</organism>
<protein>
    <submittedName>
        <fullName evidence="1">Uncharacterized protein</fullName>
    </submittedName>
</protein>
<comment type="caution">
    <text evidence="1">The sequence shown here is derived from an EMBL/GenBank/DDBJ whole genome shotgun (WGS) entry which is preliminary data.</text>
</comment>
<dbReference type="AlphaFoldDB" id="A0A5C8G961"/>
<dbReference type="EMBL" id="SAYJ01000009">
    <property type="protein sequence ID" value="TXJ58424.1"/>
    <property type="molecule type" value="Genomic_DNA"/>
</dbReference>